<gene>
    <name evidence="1" type="ORF">BU23DRAFT_301559</name>
</gene>
<accession>A0A6A5UPX5</accession>
<dbReference type="AlphaFoldDB" id="A0A6A5UPX5"/>
<sequence length="138" mass="15003">MATTTLRPHNTADETIQILLPERLCIPLLPCIRDTLVTKVAHTSRTAPPTSAIPPVSPLPIHLPNPTRFRHSQFPPSPHILSFLTPPPAAKHSASLVASSACSRLGQGFACFACACPANRRHTRHVCGTPWHTVTTWL</sequence>
<evidence type="ECO:0000313" key="2">
    <source>
        <dbReference type="Proteomes" id="UP000800036"/>
    </source>
</evidence>
<name>A0A6A5UPX5_9PLEO</name>
<reference evidence="1" key="1">
    <citation type="journal article" date="2020" name="Stud. Mycol.">
        <title>101 Dothideomycetes genomes: a test case for predicting lifestyles and emergence of pathogens.</title>
        <authorList>
            <person name="Haridas S."/>
            <person name="Albert R."/>
            <person name="Binder M."/>
            <person name="Bloem J."/>
            <person name="Labutti K."/>
            <person name="Salamov A."/>
            <person name="Andreopoulos B."/>
            <person name="Baker S."/>
            <person name="Barry K."/>
            <person name="Bills G."/>
            <person name="Bluhm B."/>
            <person name="Cannon C."/>
            <person name="Castanera R."/>
            <person name="Culley D."/>
            <person name="Daum C."/>
            <person name="Ezra D."/>
            <person name="Gonzalez J."/>
            <person name="Henrissat B."/>
            <person name="Kuo A."/>
            <person name="Liang C."/>
            <person name="Lipzen A."/>
            <person name="Lutzoni F."/>
            <person name="Magnuson J."/>
            <person name="Mondo S."/>
            <person name="Nolan M."/>
            <person name="Ohm R."/>
            <person name="Pangilinan J."/>
            <person name="Park H.-J."/>
            <person name="Ramirez L."/>
            <person name="Alfaro M."/>
            <person name="Sun H."/>
            <person name="Tritt A."/>
            <person name="Yoshinaga Y."/>
            <person name="Zwiers L.-H."/>
            <person name="Turgeon B."/>
            <person name="Goodwin S."/>
            <person name="Spatafora J."/>
            <person name="Crous P."/>
            <person name="Grigoriev I."/>
        </authorList>
    </citation>
    <scope>NUCLEOTIDE SEQUENCE</scope>
    <source>
        <strain evidence="1">CBS 107.79</strain>
    </source>
</reference>
<dbReference type="EMBL" id="ML976735">
    <property type="protein sequence ID" value="KAF1967243.1"/>
    <property type="molecule type" value="Genomic_DNA"/>
</dbReference>
<evidence type="ECO:0000313" key="1">
    <source>
        <dbReference type="EMBL" id="KAF1967243.1"/>
    </source>
</evidence>
<dbReference type="Proteomes" id="UP000800036">
    <property type="component" value="Unassembled WGS sequence"/>
</dbReference>
<proteinExistence type="predicted"/>
<protein>
    <submittedName>
        <fullName evidence="1">Uncharacterized protein</fullName>
    </submittedName>
</protein>
<keyword evidence="2" id="KW-1185">Reference proteome</keyword>
<organism evidence="1 2">
    <name type="scientific">Bimuria novae-zelandiae CBS 107.79</name>
    <dbReference type="NCBI Taxonomy" id="1447943"/>
    <lineage>
        <taxon>Eukaryota</taxon>
        <taxon>Fungi</taxon>
        <taxon>Dikarya</taxon>
        <taxon>Ascomycota</taxon>
        <taxon>Pezizomycotina</taxon>
        <taxon>Dothideomycetes</taxon>
        <taxon>Pleosporomycetidae</taxon>
        <taxon>Pleosporales</taxon>
        <taxon>Massarineae</taxon>
        <taxon>Didymosphaeriaceae</taxon>
        <taxon>Bimuria</taxon>
    </lineage>
</organism>